<reference evidence="1 2" key="1">
    <citation type="journal article" date="2019" name="Int. J. Syst. Evol. Microbiol.">
        <title>The Global Catalogue of Microorganisms (GCM) 10K type strain sequencing project: providing services to taxonomists for standard genome sequencing and annotation.</title>
        <authorList>
            <consortium name="The Broad Institute Genomics Platform"/>
            <consortium name="The Broad Institute Genome Sequencing Center for Infectious Disease"/>
            <person name="Wu L."/>
            <person name="Ma J."/>
        </authorList>
    </citation>
    <scope>NUCLEOTIDE SEQUENCE [LARGE SCALE GENOMIC DNA]</scope>
    <source>
        <strain evidence="1 2">XZYJ18</strain>
    </source>
</reference>
<evidence type="ECO:0000313" key="2">
    <source>
        <dbReference type="Proteomes" id="UP001595945"/>
    </source>
</evidence>
<dbReference type="EMBL" id="JBHSHT010000005">
    <property type="protein sequence ID" value="MFC4827149.1"/>
    <property type="molecule type" value="Genomic_DNA"/>
</dbReference>
<gene>
    <name evidence="1" type="ORF">ACFO9K_23180</name>
</gene>
<dbReference type="AlphaFoldDB" id="A0ABD5QB13"/>
<accession>A0ABD5QB13</accession>
<name>A0ABD5QB13_9EURY</name>
<dbReference type="InterPro" id="IPR027417">
    <property type="entry name" value="P-loop_NTPase"/>
</dbReference>
<proteinExistence type="predicted"/>
<dbReference type="RefSeq" id="WP_254270541.1">
    <property type="nucleotide sequence ID" value="NZ_CP100402.1"/>
</dbReference>
<keyword evidence="2" id="KW-1185">Reference proteome</keyword>
<dbReference type="GeneID" id="73047624"/>
<evidence type="ECO:0000313" key="1">
    <source>
        <dbReference type="EMBL" id="MFC4827149.1"/>
    </source>
</evidence>
<comment type="caution">
    <text evidence="1">The sequence shown here is derived from an EMBL/GenBank/DDBJ whole genome shotgun (WGS) entry which is preliminary data.</text>
</comment>
<dbReference type="SUPFAM" id="SSF52540">
    <property type="entry name" value="P-loop containing nucleoside triphosphate hydrolases"/>
    <property type="match status" value="1"/>
</dbReference>
<sequence>MTSGELLPLDSVVPTFSMTVRTRTVEARIVMATVAGLTARGVSPSDVTVVVRDADQYEDPLRRAANRYGVTLNFWIQLRLKRTLPYRLAVAVVNLLVAREESDLLPADALLAPLRFQWTPPEATSPEAEAPDTAGDWPLSAETVEALSRRVAGERHRVAAWRNRIGDVTGGDSRFDAYVEWLDGCPSSPDPDDVRETLVPLFDAYRKRVLPMRQADDATLTETARTARALARLVEDGDGLVGELAVKYRSWLDDDYGEQSWATVRELCDALATTVPGRREYPTARAVDVMEANDVWGLSIPYVIVAGLVDGEWPRPPDSEFPAGFRERVSDTEGVGENVRPRSGWTEGREFDQFADAVVAASEALVVTRHEYDFDGVERPPSPYVRLLDPTPVDDPEVDTLLAERQLPPRLAAISEEASN</sequence>
<dbReference type="Proteomes" id="UP001595945">
    <property type="component" value="Unassembled WGS sequence"/>
</dbReference>
<organism evidence="1 2">
    <name type="scientific">Halorussus aquaticus</name>
    <dbReference type="NCBI Taxonomy" id="2953748"/>
    <lineage>
        <taxon>Archaea</taxon>
        <taxon>Methanobacteriati</taxon>
        <taxon>Methanobacteriota</taxon>
        <taxon>Stenosarchaea group</taxon>
        <taxon>Halobacteria</taxon>
        <taxon>Halobacteriales</taxon>
        <taxon>Haladaptataceae</taxon>
        <taxon>Halorussus</taxon>
    </lineage>
</organism>
<protein>
    <submittedName>
        <fullName evidence="1">Uncharacterized protein</fullName>
    </submittedName>
</protein>